<feature type="region of interest" description="Disordered" evidence="1">
    <location>
        <begin position="403"/>
        <end position="437"/>
    </location>
</feature>
<sequence>MDQPWEEALDLDDSDLPSLRPLKRRNHQTTASAAAEPTVSQPFLQRCSISQSSQTLSSQNLQNLVSQFHLPPSSSPRLIPGPAGNVQSAMLRRRKNQNGENLAADFCEEPIPTQEYIRKVMEDGVAEDDDDFTGDPWLCAVDFIRRQGLADEDGAIGIPLSVIKSRIKSIDKVAQVVAIVKSCTPNGLGDAMVTLKDPTGTIDGTIHSRVLNDGAFGKDMSIGAAIILQKVAVFAPSRSAYYLNITLSNMVKVISKDCKLSVTQDCSAPVIKHAGPVFEHNEKSWMPQMPFSLSQGRTDGIMNSLRQNANKGGSSHNDQQSECKEGTWGRCSDDGNKENQNVDAGTELFLVNQNVANEAIEVANEMKDKEIKHSTRAGRTNKLEGAQCGSTAEGLIDAFNKQETGNVNRTNRRKPPTWRNSPPQWTDEQLDQLFEMD</sequence>
<keyword evidence="4" id="KW-1185">Reference proteome</keyword>
<comment type="caution">
    <text evidence="3">The sequence shown here is derived from an EMBL/GenBank/DDBJ whole genome shotgun (WGS) entry which is preliminary data.</text>
</comment>
<feature type="compositionally biased region" description="Acidic residues" evidence="1">
    <location>
        <begin position="428"/>
        <end position="437"/>
    </location>
</feature>
<dbReference type="EMBL" id="CM004400">
    <property type="protein sequence ID" value="OAY32161.1"/>
    <property type="molecule type" value="Genomic_DNA"/>
</dbReference>
<name>A0A2C9UML6_MANES</name>
<evidence type="ECO:0000313" key="3">
    <source>
        <dbReference type="EMBL" id="OAY32161.1"/>
    </source>
</evidence>
<dbReference type="PANTHER" id="PTHR14523:SF1">
    <property type="entry name" value="HOMOLOGOUS RECOMBINATION OB-FOLD PROTEIN"/>
    <property type="match status" value="1"/>
</dbReference>
<feature type="compositionally biased region" description="Polar residues" evidence="1">
    <location>
        <begin position="418"/>
        <end position="427"/>
    </location>
</feature>
<dbReference type="PANTHER" id="PTHR14523">
    <property type="entry name" value="UNCHARACTERIZED PROTEIN C17ORF53 HOMOLOG"/>
    <property type="match status" value="1"/>
</dbReference>
<dbReference type="STRING" id="3983.A0A2C9UML6"/>
<accession>A0A2C9UML6</accession>
<feature type="domain" description="Homologous recombination OB-fold protein OB-fold" evidence="2">
    <location>
        <begin position="171"/>
        <end position="257"/>
    </location>
</feature>
<proteinExistence type="predicted"/>
<gene>
    <name evidence="3" type="ORF">MANES_14G171300v8</name>
</gene>
<evidence type="ECO:0000256" key="1">
    <source>
        <dbReference type="SAM" id="MobiDB-lite"/>
    </source>
</evidence>
<organism evidence="3 4">
    <name type="scientific">Manihot esculenta</name>
    <name type="common">Cassava</name>
    <name type="synonym">Jatropha manihot</name>
    <dbReference type="NCBI Taxonomy" id="3983"/>
    <lineage>
        <taxon>Eukaryota</taxon>
        <taxon>Viridiplantae</taxon>
        <taxon>Streptophyta</taxon>
        <taxon>Embryophyta</taxon>
        <taxon>Tracheophyta</taxon>
        <taxon>Spermatophyta</taxon>
        <taxon>Magnoliopsida</taxon>
        <taxon>eudicotyledons</taxon>
        <taxon>Gunneridae</taxon>
        <taxon>Pentapetalae</taxon>
        <taxon>rosids</taxon>
        <taxon>fabids</taxon>
        <taxon>Malpighiales</taxon>
        <taxon>Euphorbiaceae</taxon>
        <taxon>Crotonoideae</taxon>
        <taxon>Manihoteae</taxon>
        <taxon>Manihot</taxon>
    </lineage>
</organism>
<evidence type="ECO:0000259" key="2">
    <source>
        <dbReference type="Pfam" id="PF15072"/>
    </source>
</evidence>
<feature type="compositionally biased region" description="Polar residues" evidence="1">
    <location>
        <begin position="28"/>
        <end position="39"/>
    </location>
</feature>
<dbReference type="AlphaFoldDB" id="A0A2C9UML6"/>
<dbReference type="Proteomes" id="UP000091857">
    <property type="component" value="Chromosome 14"/>
</dbReference>
<evidence type="ECO:0000313" key="4">
    <source>
        <dbReference type="Proteomes" id="UP000091857"/>
    </source>
</evidence>
<feature type="compositionally biased region" description="Basic and acidic residues" evidence="1">
    <location>
        <begin position="319"/>
        <end position="337"/>
    </location>
</feature>
<dbReference type="InterPro" id="IPR028045">
    <property type="entry name" value="HROB"/>
</dbReference>
<protein>
    <recommendedName>
        <fullName evidence="2">Homologous recombination OB-fold protein OB-fold domain-containing protein</fullName>
    </recommendedName>
</protein>
<dbReference type="InterPro" id="IPR058570">
    <property type="entry name" value="HROB_OB"/>
</dbReference>
<dbReference type="GO" id="GO:0000725">
    <property type="term" value="P:recombinational repair"/>
    <property type="evidence" value="ECO:0007669"/>
    <property type="project" value="InterPro"/>
</dbReference>
<dbReference type="OrthoDB" id="550780at2759"/>
<feature type="region of interest" description="Disordered" evidence="1">
    <location>
        <begin position="1"/>
        <end position="39"/>
    </location>
</feature>
<feature type="compositionally biased region" description="Polar residues" evidence="1">
    <location>
        <begin position="306"/>
        <end position="318"/>
    </location>
</feature>
<reference evidence="4" key="1">
    <citation type="journal article" date="2016" name="Nat. Biotechnol.">
        <title>Sequencing wild and cultivated cassava and related species reveals extensive interspecific hybridization and genetic diversity.</title>
        <authorList>
            <person name="Bredeson J.V."/>
            <person name="Lyons J.B."/>
            <person name="Prochnik S.E."/>
            <person name="Wu G.A."/>
            <person name="Ha C.M."/>
            <person name="Edsinger-Gonzales E."/>
            <person name="Grimwood J."/>
            <person name="Schmutz J."/>
            <person name="Rabbi I.Y."/>
            <person name="Egesi C."/>
            <person name="Nauluvula P."/>
            <person name="Lebot V."/>
            <person name="Ndunguru J."/>
            <person name="Mkamilo G."/>
            <person name="Bart R.S."/>
            <person name="Setter T.L."/>
            <person name="Gleadow R.M."/>
            <person name="Kulakow P."/>
            <person name="Ferguson M.E."/>
            <person name="Rounsley S."/>
            <person name="Rokhsar D.S."/>
        </authorList>
    </citation>
    <scope>NUCLEOTIDE SEQUENCE [LARGE SCALE GENOMIC DNA]</scope>
    <source>
        <strain evidence="4">cv. AM560-2</strain>
    </source>
</reference>
<feature type="region of interest" description="Disordered" evidence="1">
    <location>
        <begin position="306"/>
        <end position="339"/>
    </location>
</feature>
<feature type="compositionally biased region" description="Acidic residues" evidence="1">
    <location>
        <begin position="1"/>
        <end position="15"/>
    </location>
</feature>
<dbReference type="Pfam" id="PF15072">
    <property type="entry name" value="HROB"/>
    <property type="match status" value="1"/>
</dbReference>
<dbReference type="Gramene" id="Manes.14G171300.1.v8.1">
    <property type="protein sequence ID" value="Manes.14G171300.1.v8.1.CDS"/>
    <property type="gene ID" value="Manes.14G171300.v8.1"/>
</dbReference>